<sequence>VLLLTAHESVLGQETAFDLETTLARLGAQLERRYQQTQRIVSTEMVWVRSFTREMRSNGSARRLEFERRVEWGTSEENGMPSVTVYRDLRSVNGQEPKQGDEDACLTPAATTEDPLSAFLPVRQVEFNFSLGKLERIDSRLVARLEYVPVVEGRADVTWDEDCVSISLSGRSRGEVWVDVESGDVLRLDEHLTGQFDFRVPEERALTRPRQITLERDDRSIRYERVTFENPVEMLMLPRSIERSWVLRGGGFVPRYYRRQQFSNHRRFVTDGRLVGVGGAADDVGGRQPEPTPPRREP</sequence>
<dbReference type="EMBL" id="UINC01004765">
    <property type="protein sequence ID" value="SVA16697.1"/>
    <property type="molecule type" value="Genomic_DNA"/>
</dbReference>
<feature type="region of interest" description="Disordered" evidence="1">
    <location>
        <begin position="278"/>
        <end position="298"/>
    </location>
</feature>
<gene>
    <name evidence="2" type="ORF">METZ01_LOCUS69551</name>
</gene>
<reference evidence="2" key="1">
    <citation type="submission" date="2018-05" db="EMBL/GenBank/DDBJ databases">
        <authorList>
            <person name="Lanie J.A."/>
            <person name="Ng W.-L."/>
            <person name="Kazmierczak K.M."/>
            <person name="Andrzejewski T.M."/>
            <person name="Davidsen T.M."/>
            <person name="Wayne K.J."/>
            <person name="Tettelin H."/>
            <person name="Glass J.I."/>
            <person name="Rusch D."/>
            <person name="Podicherti R."/>
            <person name="Tsui H.-C.T."/>
            <person name="Winkler M.E."/>
        </authorList>
    </citation>
    <scope>NUCLEOTIDE SEQUENCE</scope>
</reference>
<evidence type="ECO:0000256" key="1">
    <source>
        <dbReference type="SAM" id="MobiDB-lite"/>
    </source>
</evidence>
<proteinExistence type="predicted"/>
<feature type="non-terminal residue" evidence="2">
    <location>
        <position position="1"/>
    </location>
</feature>
<name>A0A381TPG2_9ZZZZ</name>
<feature type="compositionally biased region" description="Low complexity" evidence="1">
    <location>
        <begin position="280"/>
        <end position="289"/>
    </location>
</feature>
<dbReference type="AlphaFoldDB" id="A0A381TPG2"/>
<accession>A0A381TPG2</accession>
<evidence type="ECO:0008006" key="3">
    <source>
        <dbReference type="Google" id="ProtNLM"/>
    </source>
</evidence>
<organism evidence="2">
    <name type="scientific">marine metagenome</name>
    <dbReference type="NCBI Taxonomy" id="408172"/>
    <lineage>
        <taxon>unclassified sequences</taxon>
        <taxon>metagenomes</taxon>
        <taxon>ecological metagenomes</taxon>
    </lineage>
</organism>
<evidence type="ECO:0000313" key="2">
    <source>
        <dbReference type="EMBL" id="SVA16697.1"/>
    </source>
</evidence>
<protein>
    <recommendedName>
        <fullName evidence="3">MucB/RseB N-terminal domain-containing protein</fullName>
    </recommendedName>
</protein>